<evidence type="ECO:0000256" key="1">
    <source>
        <dbReference type="ARBA" id="ARBA00004613"/>
    </source>
</evidence>
<dbReference type="PANTHER" id="PTHR23192:SF83">
    <property type="entry name" value="OLFACTOMEDIN-LIKE DOMAIN-CONTAINING PROTEIN"/>
    <property type="match status" value="1"/>
</dbReference>
<feature type="region of interest" description="Disordered" evidence="5">
    <location>
        <begin position="262"/>
        <end position="303"/>
    </location>
</feature>
<dbReference type="GO" id="GO:0005615">
    <property type="term" value="C:extracellular space"/>
    <property type="evidence" value="ECO:0007669"/>
    <property type="project" value="TreeGrafter"/>
</dbReference>
<evidence type="ECO:0000259" key="7">
    <source>
        <dbReference type="PROSITE" id="PS51132"/>
    </source>
</evidence>
<dbReference type="Pfam" id="PF02191">
    <property type="entry name" value="OLF"/>
    <property type="match status" value="1"/>
</dbReference>
<dbReference type="SMART" id="SM00284">
    <property type="entry name" value="OLF"/>
    <property type="match status" value="1"/>
</dbReference>
<dbReference type="PROSITE" id="PS51132">
    <property type="entry name" value="OLF"/>
    <property type="match status" value="1"/>
</dbReference>
<reference evidence="8" key="1">
    <citation type="submission" date="2022-01" db="EMBL/GenBank/DDBJ databases">
        <title>Genome Sequence Resource for Two Populations of Ditylenchus destructor, the Migratory Endoparasitic Phytonematode.</title>
        <authorList>
            <person name="Zhang H."/>
            <person name="Lin R."/>
            <person name="Xie B."/>
        </authorList>
    </citation>
    <scope>NUCLEOTIDE SEQUENCE</scope>
    <source>
        <strain evidence="8">BazhouSP</strain>
    </source>
</reference>
<evidence type="ECO:0000256" key="4">
    <source>
        <dbReference type="PROSITE-ProRule" id="PRU00446"/>
    </source>
</evidence>
<dbReference type="AlphaFoldDB" id="A0AAD4NAS2"/>
<evidence type="ECO:0000313" key="8">
    <source>
        <dbReference type="EMBL" id="KAI1717365.1"/>
    </source>
</evidence>
<keyword evidence="9" id="KW-1185">Reference proteome</keyword>
<accession>A0AAD4NAS2</accession>
<comment type="caution">
    <text evidence="4">Lacks conserved residue(s) required for the propagation of feature annotation.</text>
</comment>
<sequence>MKEVTASKLLSIKRPPIKLLITAQIINVLFIILLYGYAYVRLYELEQEFESKKELFVKSFVNAQEDQKLDRGKRETQNEAPVDEISQWTILLGHDTIIPKYVFERSCGRVHTFCADKGRKLRGLPGSPGPSGPQGPPGKPGNLGKPGPIGLVGDVGEEGPRGKNGRCNCSVLPDLYVQRIAIPGPPVIKIEEKLVPVPVVVVKEVEVTKLVPFEPTPPGFGPLPHWSPGMAADRYHTRLLPPKGTTPRAMKPFGWTRPLRRKTTLATGPIPPPLQPTKSTPQALPNATAAPTPSTPEPYTGPPTLGYNVRECRLNAVGIPVLHAESQYGKVGSWFRDTFAGNPNTEKKRWVTDDFASPVLYEYENERELMNKKQNIKYYVDYLASGTGSMIYNGSYFYHRHSSNILVKYDLPTAEQIQSDGLGAIASMDCDRKHDHRFEQCNETDRDVWLYDREHNYVDFSMDENGLWVIYTTLDSPRLVVSKVEPSDFYVIQTWELDVNGTELADAFVMCGVLYGLESADERDTYISYAFDLYRNESFYVDIPWYNPYRGLTMLHYNPTDQRLYFFDSGKLLSVNVRMDEEYEDETAVDSFKA</sequence>
<dbReference type="EMBL" id="JAKKPZ010000009">
    <property type="protein sequence ID" value="KAI1717365.1"/>
    <property type="molecule type" value="Genomic_DNA"/>
</dbReference>
<keyword evidence="6" id="KW-1133">Transmembrane helix</keyword>
<evidence type="ECO:0000256" key="6">
    <source>
        <dbReference type="SAM" id="Phobius"/>
    </source>
</evidence>
<comment type="caution">
    <text evidence="8">The sequence shown here is derived from an EMBL/GenBank/DDBJ whole genome shotgun (WGS) entry which is preliminary data.</text>
</comment>
<feature type="region of interest" description="Disordered" evidence="5">
    <location>
        <begin position="121"/>
        <end position="151"/>
    </location>
</feature>
<feature type="compositionally biased region" description="Low complexity" evidence="5">
    <location>
        <begin position="280"/>
        <end position="292"/>
    </location>
</feature>
<evidence type="ECO:0000256" key="2">
    <source>
        <dbReference type="ARBA" id="ARBA00022525"/>
    </source>
</evidence>
<dbReference type="Proteomes" id="UP001201812">
    <property type="component" value="Unassembled WGS sequence"/>
</dbReference>
<keyword evidence="3" id="KW-0677">Repeat</keyword>
<keyword evidence="2" id="KW-0964">Secreted</keyword>
<proteinExistence type="predicted"/>
<dbReference type="InterPro" id="IPR003112">
    <property type="entry name" value="Olfac-like_dom"/>
</dbReference>
<organism evidence="8 9">
    <name type="scientific">Ditylenchus destructor</name>
    <dbReference type="NCBI Taxonomy" id="166010"/>
    <lineage>
        <taxon>Eukaryota</taxon>
        <taxon>Metazoa</taxon>
        <taxon>Ecdysozoa</taxon>
        <taxon>Nematoda</taxon>
        <taxon>Chromadorea</taxon>
        <taxon>Rhabditida</taxon>
        <taxon>Tylenchina</taxon>
        <taxon>Tylenchomorpha</taxon>
        <taxon>Sphaerularioidea</taxon>
        <taxon>Anguinidae</taxon>
        <taxon>Anguininae</taxon>
        <taxon>Ditylenchus</taxon>
    </lineage>
</organism>
<feature type="domain" description="Olfactomedin-like" evidence="7">
    <location>
        <begin position="311"/>
        <end position="581"/>
    </location>
</feature>
<dbReference type="InterPro" id="IPR050605">
    <property type="entry name" value="Olfactomedin-like_domain"/>
</dbReference>
<dbReference type="GO" id="GO:0007165">
    <property type="term" value="P:signal transduction"/>
    <property type="evidence" value="ECO:0007669"/>
    <property type="project" value="TreeGrafter"/>
</dbReference>
<name>A0AAD4NAS2_9BILA</name>
<comment type="subcellular location">
    <subcellularLocation>
        <location evidence="1">Secreted</location>
    </subcellularLocation>
</comment>
<evidence type="ECO:0000313" key="9">
    <source>
        <dbReference type="Proteomes" id="UP001201812"/>
    </source>
</evidence>
<evidence type="ECO:0000256" key="3">
    <source>
        <dbReference type="ARBA" id="ARBA00022737"/>
    </source>
</evidence>
<keyword evidence="6" id="KW-0812">Transmembrane</keyword>
<protein>
    <submittedName>
        <fullName evidence="8">Olfactomedin-like domain-containing protein</fullName>
    </submittedName>
</protein>
<keyword evidence="6" id="KW-0472">Membrane</keyword>
<feature type="compositionally biased region" description="Pro residues" evidence="5">
    <location>
        <begin position="127"/>
        <end position="139"/>
    </location>
</feature>
<gene>
    <name evidence="8" type="ORF">DdX_07108</name>
</gene>
<feature type="transmembrane region" description="Helical" evidence="6">
    <location>
        <begin position="20"/>
        <end position="40"/>
    </location>
</feature>
<dbReference type="InterPro" id="IPR008160">
    <property type="entry name" value="Collagen"/>
</dbReference>
<dbReference type="PANTHER" id="PTHR23192">
    <property type="entry name" value="OLFACTOMEDIN-RELATED"/>
    <property type="match status" value="1"/>
</dbReference>
<evidence type="ECO:0000256" key="5">
    <source>
        <dbReference type="SAM" id="MobiDB-lite"/>
    </source>
</evidence>
<dbReference type="Pfam" id="PF01391">
    <property type="entry name" value="Collagen"/>
    <property type="match status" value="1"/>
</dbReference>